<dbReference type="Gene3D" id="3.40.50.980">
    <property type="match status" value="2"/>
</dbReference>
<keyword evidence="4" id="KW-0597">Phosphoprotein</keyword>
<dbReference type="Gene3D" id="2.30.38.10">
    <property type="entry name" value="Luciferase, Domain 3"/>
    <property type="match status" value="1"/>
</dbReference>
<dbReference type="FunFam" id="2.30.38.10:FF:000001">
    <property type="entry name" value="Non-ribosomal peptide synthetase PvdI"/>
    <property type="match status" value="1"/>
</dbReference>
<sequence>FGTELGLTAQVVEAVSGDRVIGLMQRALESLAQALEEAPEMPLRSLDVLPQDERELVLETWNRTEAAYPSDRCIHQLFEEQVRRDPTATALVFEDQTLTYGELNEQANRLAHRLIGLGVKPDDRVGLCVERSMVMVVGLLGVLKAGGAYVPLDSAYPRERLGWLVGDADPRLLLVDKPGRTALGEALIGREVIALDGAQGADEIHLDTNPEVLGLTPRHLAYVIYTSGSTGKPKGVMVEHGGLAEHILASVHKYRITSGDRVLQFASTNFDPSIEQAFSALITGAALVIRPNELWSPDKLSAEIVRNSINVANITPSYFHPDLTKCLRLLIVGGDAFSVSKLKSIDSDCIVLNAYGPTETTVTATTFDLSSGPLKAVPEGSYVSIGKPISSKKVYILDAGLEPVPIGVAGELYIGGGGVARGYLNRPELTAERFVADPYSGDPQARLYRTGDLVRWAADGNLEFLGRLDEQVKIRGYRIEPGEVAARLVEHALVREAVVIAREDTPGDKRIVAYVVAKDEAKSDAGGELAAVLRAHLSATLPEYMVPAAYVTLEALPLTPNGKLDRRALPAPDEEAYARGLYEAPQGEVETILAGIWQELLGVEQVGRQDSFFELGGHSLLAVRLVNRIQQTFGAKLALTALFVAPSLTGVAAAVEEQLVGSGSDHLPSIARVDRSGALLPSYAQERLWFLSQLEGGSAAYHVPLALRLQGELNRPAFGRALDEVWARHETLRSMFVTQDGKAWVAFLASEHGLPLAEHDLRGEKDAKGRLAALSREEFTAPFDLERGPLIRARLFRAAESEHVLLVTQHHIVSDGWSMGILLKEVGTLYAAFSRGEESPLDELPVQYPDYAVWQRQWLSTERHARQAQYWRDTLRDAPVVLNLPTDRPRPAQQSFLGSSVPVRLDEELTRDLKRLSLRHGVTPFMVVLAAWALVLSRLSGQEDIVIGTPTANRGRREIEGLIGFFVNTLALRVDVSGEPDVAALLERVRSAALGAQDHQDLPFEQVVEIVQPPRRLEHTPVFQVLLTWQPPVEDRLALPGLTIEPARVAYEVSKFDLELELAEIGNELVGELGYATALFDRETIERHIGYLEVALRGLVAERQGLVGRTSLLSAQERELVLETWNRTEAAYPSDRCIHQLFEEQVRRDPTATALVFEDQTLTYGELNEQANRLAHRLIGLGVKPDDRVGLCVERSMVMVVGLLGVL</sequence>
<dbReference type="InterPro" id="IPR042099">
    <property type="entry name" value="ANL_N_sf"/>
</dbReference>
<dbReference type="EMBL" id="PNOT02000010">
    <property type="protein sequence ID" value="TSE14062.1"/>
    <property type="molecule type" value="Genomic_DNA"/>
</dbReference>
<dbReference type="InterPro" id="IPR000873">
    <property type="entry name" value="AMP-dep_synth/lig_dom"/>
</dbReference>
<dbReference type="InterPro" id="IPR006162">
    <property type="entry name" value="Ppantetheine_attach_site"/>
</dbReference>
<feature type="domain" description="Carrier" evidence="5">
    <location>
        <begin position="584"/>
        <end position="659"/>
    </location>
</feature>
<accession>A0A8T9B1D7</accession>
<dbReference type="SUPFAM" id="SSF52777">
    <property type="entry name" value="CoA-dependent acyltransferases"/>
    <property type="match status" value="2"/>
</dbReference>
<dbReference type="Pfam" id="PF00668">
    <property type="entry name" value="Condensation"/>
    <property type="match status" value="1"/>
</dbReference>
<keyword evidence="7" id="KW-1185">Reference proteome</keyword>
<dbReference type="Pfam" id="PF13193">
    <property type="entry name" value="AMP-binding_C"/>
    <property type="match status" value="1"/>
</dbReference>
<dbReference type="InterPro" id="IPR010071">
    <property type="entry name" value="AA_adenyl_dom"/>
</dbReference>
<dbReference type="InterPro" id="IPR020845">
    <property type="entry name" value="AMP-binding_CS"/>
</dbReference>
<dbReference type="PROSITE" id="PS00455">
    <property type="entry name" value="AMP_BINDING"/>
    <property type="match status" value="1"/>
</dbReference>
<gene>
    <name evidence="6" type="ORF">C1D09_000710</name>
</gene>
<dbReference type="RefSeq" id="WP_143972522.1">
    <property type="nucleotide sequence ID" value="NZ_PNOT02000010.1"/>
</dbReference>
<evidence type="ECO:0000256" key="1">
    <source>
        <dbReference type="ARBA" id="ARBA00001957"/>
    </source>
</evidence>
<dbReference type="FunFam" id="1.10.1200.10:FF:000005">
    <property type="entry name" value="Nonribosomal peptide synthetase 1"/>
    <property type="match status" value="1"/>
</dbReference>
<keyword evidence="3" id="KW-0596">Phosphopantetheine</keyword>
<dbReference type="Gene3D" id="3.40.50.12780">
    <property type="entry name" value="N-terminal domain of ligase-like"/>
    <property type="match status" value="1"/>
</dbReference>
<comment type="similarity">
    <text evidence="2">Belongs to the ATP-dependent AMP-binding enzyme family.</text>
</comment>
<proteinExistence type="inferred from homology"/>
<dbReference type="GO" id="GO:0009239">
    <property type="term" value="P:enterobactin biosynthetic process"/>
    <property type="evidence" value="ECO:0007669"/>
    <property type="project" value="TreeGrafter"/>
</dbReference>
<dbReference type="InterPro" id="IPR045851">
    <property type="entry name" value="AMP-bd_C_sf"/>
</dbReference>
<dbReference type="OrthoDB" id="9803968at2"/>
<dbReference type="InterPro" id="IPR020806">
    <property type="entry name" value="PKS_PP-bd"/>
</dbReference>
<dbReference type="GO" id="GO:0043041">
    <property type="term" value="P:amino acid activation for nonribosomal peptide biosynthetic process"/>
    <property type="evidence" value="ECO:0007669"/>
    <property type="project" value="TreeGrafter"/>
</dbReference>
<dbReference type="InterPro" id="IPR036736">
    <property type="entry name" value="ACP-like_sf"/>
</dbReference>
<dbReference type="Pfam" id="PF00501">
    <property type="entry name" value="AMP-binding"/>
    <property type="match status" value="2"/>
</dbReference>
<feature type="non-terminal residue" evidence="6">
    <location>
        <position position="1207"/>
    </location>
</feature>
<dbReference type="GO" id="GO:0005829">
    <property type="term" value="C:cytosol"/>
    <property type="evidence" value="ECO:0007669"/>
    <property type="project" value="TreeGrafter"/>
</dbReference>
<protein>
    <submittedName>
        <fullName evidence="6">Amino acid adenylation domain-containing protein</fullName>
    </submittedName>
</protein>
<dbReference type="PROSITE" id="PS00012">
    <property type="entry name" value="PHOSPHOPANTETHEINE"/>
    <property type="match status" value="1"/>
</dbReference>
<reference evidence="6" key="1">
    <citation type="submission" date="2019-07" db="EMBL/GenBank/DDBJ databases">
        <title>Mesorhizobum intechiensis sp. nov. isolated from nodules of Lotus tenuis growing in lowlands of the Flooding Pampa, Argentina.</title>
        <authorList>
            <person name="Estrella M.J."/>
            <person name="Torres Tejerizo G.A."/>
            <person name="Cumpa Velazquez L.M."/>
            <person name="Fontana F."/>
            <person name="Hansen L."/>
            <person name="Pistorio M."/>
            <person name="Sannazzaro A.I."/>
        </authorList>
    </citation>
    <scope>NUCLEOTIDE SEQUENCE</scope>
    <source>
        <strain evidence="6">BD68</strain>
    </source>
</reference>
<dbReference type="Gene3D" id="3.30.300.30">
    <property type="match status" value="1"/>
</dbReference>
<dbReference type="Gene3D" id="1.10.1200.10">
    <property type="entry name" value="ACP-like"/>
    <property type="match status" value="1"/>
</dbReference>
<comment type="caution">
    <text evidence="6">The sequence shown here is derived from an EMBL/GenBank/DDBJ whole genome shotgun (WGS) entry which is preliminary data.</text>
</comment>
<dbReference type="GO" id="GO:0009366">
    <property type="term" value="C:enterobactin synthetase complex"/>
    <property type="evidence" value="ECO:0007669"/>
    <property type="project" value="TreeGrafter"/>
</dbReference>
<dbReference type="SUPFAM" id="SSF56801">
    <property type="entry name" value="Acetyl-CoA synthetase-like"/>
    <property type="match status" value="2"/>
</dbReference>
<dbReference type="PROSITE" id="PS50075">
    <property type="entry name" value="CARRIER"/>
    <property type="match status" value="1"/>
</dbReference>
<comment type="cofactor">
    <cofactor evidence="1">
        <name>pantetheine 4'-phosphate</name>
        <dbReference type="ChEBI" id="CHEBI:47942"/>
    </cofactor>
</comment>
<dbReference type="InterPro" id="IPR009081">
    <property type="entry name" value="PP-bd_ACP"/>
</dbReference>
<dbReference type="AlphaFoldDB" id="A0A8T9B1D7"/>
<dbReference type="FunFam" id="3.40.50.12780:FF:000012">
    <property type="entry name" value="Non-ribosomal peptide synthetase"/>
    <property type="match status" value="1"/>
</dbReference>
<dbReference type="SUPFAM" id="SSF47336">
    <property type="entry name" value="ACP-like"/>
    <property type="match status" value="1"/>
</dbReference>
<dbReference type="SMART" id="SM00823">
    <property type="entry name" value="PKS_PP"/>
    <property type="match status" value="1"/>
</dbReference>
<dbReference type="InterPro" id="IPR023213">
    <property type="entry name" value="CAT-like_dom_sf"/>
</dbReference>
<dbReference type="InterPro" id="IPR001242">
    <property type="entry name" value="Condensation_dom"/>
</dbReference>
<dbReference type="PANTHER" id="PTHR45527:SF1">
    <property type="entry name" value="FATTY ACID SYNTHASE"/>
    <property type="match status" value="1"/>
</dbReference>
<dbReference type="Gene3D" id="3.30.559.10">
    <property type="entry name" value="Chloramphenicol acetyltransferase-like domain"/>
    <property type="match status" value="1"/>
</dbReference>
<dbReference type="GO" id="GO:0031177">
    <property type="term" value="F:phosphopantetheine binding"/>
    <property type="evidence" value="ECO:0007669"/>
    <property type="project" value="InterPro"/>
</dbReference>
<organism evidence="6 7">
    <name type="scientific">Mesorhizobium intechi</name>
    <dbReference type="NCBI Taxonomy" id="537601"/>
    <lineage>
        <taxon>Bacteria</taxon>
        <taxon>Pseudomonadati</taxon>
        <taxon>Pseudomonadota</taxon>
        <taxon>Alphaproteobacteria</taxon>
        <taxon>Hyphomicrobiales</taxon>
        <taxon>Phyllobacteriaceae</taxon>
        <taxon>Mesorhizobium</taxon>
    </lineage>
</organism>
<dbReference type="FunFam" id="3.30.300.30:FF:000010">
    <property type="entry name" value="Enterobactin synthetase component F"/>
    <property type="match status" value="1"/>
</dbReference>
<dbReference type="InterPro" id="IPR025110">
    <property type="entry name" value="AMP-bd_C"/>
</dbReference>
<dbReference type="NCBIfam" id="TIGR01733">
    <property type="entry name" value="AA-adenyl-dom"/>
    <property type="match status" value="1"/>
</dbReference>
<dbReference type="CDD" id="cd19531">
    <property type="entry name" value="LCL_NRPS-like"/>
    <property type="match status" value="1"/>
</dbReference>
<evidence type="ECO:0000256" key="4">
    <source>
        <dbReference type="ARBA" id="ARBA00022553"/>
    </source>
</evidence>
<evidence type="ECO:0000256" key="2">
    <source>
        <dbReference type="ARBA" id="ARBA00006432"/>
    </source>
</evidence>
<feature type="non-terminal residue" evidence="6">
    <location>
        <position position="1"/>
    </location>
</feature>
<dbReference type="Proteomes" id="UP000235507">
    <property type="component" value="Unassembled WGS sequence"/>
</dbReference>
<evidence type="ECO:0000256" key="3">
    <source>
        <dbReference type="ARBA" id="ARBA00022450"/>
    </source>
</evidence>
<dbReference type="CDD" id="cd05930">
    <property type="entry name" value="A_NRPS"/>
    <property type="match status" value="1"/>
</dbReference>
<evidence type="ECO:0000313" key="7">
    <source>
        <dbReference type="Proteomes" id="UP000235507"/>
    </source>
</evidence>
<dbReference type="FunFam" id="3.40.50.980:FF:000001">
    <property type="entry name" value="Non-ribosomal peptide synthetase"/>
    <property type="match status" value="1"/>
</dbReference>
<name>A0A8T9B1D7_9HYPH</name>
<evidence type="ECO:0000313" key="6">
    <source>
        <dbReference type="EMBL" id="TSE14062.1"/>
    </source>
</evidence>
<evidence type="ECO:0000259" key="5">
    <source>
        <dbReference type="PROSITE" id="PS50075"/>
    </source>
</evidence>
<dbReference type="FunFam" id="3.30.559.10:FF:000012">
    <property type="entry name" value="Non-ribosomal peptide synthetase"/>
    <property type="match status" value="1"/>
</dbReference>
<dbReference type="GO" id="GO:0047527">
    <property type="term" value="F:2,3-dihydroxybenzoate-serine ligase activity"/>
    <property type="evidence" value="ECO:0007669"/>
    <property type="project" value="TreeGrafter"/>
</dbReference>
<dbReference type="Pfam" id="PF00550">
    <property type="entry name" value="PP-binding"/>
    <property type="match status" value="1"/>
</dbReference>
<dbReference type="Gene3D" id="3.30.559.30">
    <property type="entry name" value="Nonribosomal peptide synthetase, condensation domain"/>
    <property type="match status" value="1"/>
</dbReference>
<dbReference type="PANTHER" id="PTHR45527">
    <property type="entry name" value="NONRIBOSOMAL PEPTIDE SYNTHETASE"/>
    <property type="match status" value="1"/>
</dbReference>